<evidence type="ECO:0000256" key="1">
    <source>
        <dbReference type="SAM" id="Phobius"/>
    </source>
</evidence>
<proteinExistence type="predicted"/>
<keyword evidence="3" id="KW-1185">Reference proteome</keyword>
<comment type="caution">
    <text evidence="2">The sequence shown here is derived from an EMBL/GenBank/DDBJ whole genome shotgun (WGS) entry which is preliminary data.</text>
</comment>
<evidence type="ECO:0000313" key="2">
    <source>
        <dbReference type="EMBL" id="MBS9525584.1"/>
    </source>
</evidence>
<dbReference type="AlphaFoldDB" id="A0AAP2CKW6"/>
<accession>A0AAP2CKW6</accession>
<reference evidence="2 3" key="1">
    <citation type="submission" date="2021-05" db="EMBL/GenBank/DDBJ databases">
        <authorList>
            <person name="Zhang Z.D."/>
            <person name="Osman G."/>
        </authorList>
    </citation>
    <scope>NUCLEOTIDE SEQUENCE [LARGE SCALE GENOMIC DNA]</scope>
    <source>
        <strain evidence="2 3">KCTC 32217</strain>
    </source>
</reference>
<dbReference type="Proteomes" id="UP001319104">
    <property type="component" value="Unassembled WGS sequence"/>
</dbReference>
<keyword evidence="1" id="KW-1133">Transmembrane helix</keyword>
<dbReference type="EMBL" id="JAHCMY010000015">
    <property type="protein sequence ID" value="MBS9525584.1"/>
    <property type="molecule type" value="Genomic_DNA"/>
</dbReference>
<organism evidence="2 3">
    <name type="scientific">Litoribacter ruber</name>
    <dbReference type="NCBI Taxonomy" id="702568"/>
    <lineage>
        <taxon>Bacteria</taxon>
        <taxon>Pseudomonadati</taxon>
        <taxon>Bacteroidota</taxon>
        <taxon>Cytophagia</taxon>
        <taxon>Cytophagales</taxon>
        <taxon>Cyclobacteriaceae</taxon>
        <taxon>Litoribacter</taxon>
    </lineage>
</organism>
<name>A0AAP2CKW6_9BACT</name>
<keyword evidence="1" id="KW-0812">Transmembrane</keyword>
<feature type="transmembrane region" description="Helical" evidence="1">
    <location>
        <begin position="12"/>
        <end position="28"/>
    </location>
</feature>
<evidence type="ECO:0000313" key="3">
    <source>
        <dbReference type="Proteomes" id="UP001319104"/>
    </source>
</evidence>
<protein>
    <submittedName>
        <fullName evidence="2">Type II toxin-antitoxin system HigB family toxin</fullName>
    </submittedName>
</protein>
<sequence>MRSFYESYVPKFLELFMSYFLLFMRLIGRKILEKYRTMILIEFEDQEATVVWAGNHQEYESVFRNNKVTIKKWLRKNGWIQ</sequence>
<gene>
    <name evidence="2" type="ORF">KI659_16320</name>
</gene>
<keyword evidence="1" id="KW-0472">Membrane</keyword>